<dbReference type="SUPFAM" id="SSF56784">
    <property type="entry name" value="HAD-like"/>
    <property type="match status" value="1"/>
</dbReference>
<dbReference type="InterPro" id="IPR036412">
    <property type="entry name" value="HAD-like_sf"/>
</dbReference>
<evidence type="ECO:0000313" key="3">
    <source>
        <dbReference type="Proteomes" id="UP000828605"/>
    </source>
</evidence>
<keyword evidence="2" id="KW-0808">Transferase</keyword>
<accession>A0AAE8AXK8</accession>
<dbReference type="InterPro" id="IPR056782">
    <property type="entry name" value="HAD_PNKP"/>
</dbReference>
<evidence type="ECO:0000313" key="2">
    <source>
        <dbReference type="EMBL" id="QXV76556.1"/>
    </source>
</evidence>
<keyword evidence="3" id="KW-1185">Reference proteome</keyword>
<dbReference type="EMBL" id="MZ501053">
    <property type="protein sequence ID" value="QXV76556.1"/>
    <property type="molecule type" value="Genomic_DNA"/>
</dbReference>
<evidence type="ECO:0000259" key="1">
    <source>
        <dbReference type="Pfam" id="PF25109"/>
    </source>
</evidence>
<name>A0AAE8AXK8_9CAUD</name>
<dbReference type="Gene3D" id="3.40.50.1000">
    <property type="entry name" value="HAD superfamily/HAD-like"/>
    <property type="match status" value="1"/>
</dbReference>
<dbReference type="Proteomes" id="UP000828605">
    <property type="component" value="Segment"/>
</dbReference>
<dbReference type="GO" id="GO:0016301">
    <property type="term" value="F:kinase activity"/>
    <property type="evidence" value="ECO:0007669"/>
    <property type="project" value="UniProtKB-KW"/>
</dbReference>
<dbReference type="InterPro" id="IPR023214">
    <property type="entry name" value="HAD_sf"/>
</dbReference>
<keyword evidence="2" id="KW-0418">Kinase</keyword>
<feature type="domain" description="Polynucleotide kinase PNKP phosphatase" evidence="1">
    <location>
        <begin position="26"/>
        <end position="165"/>
    </location>
</feature>
<protein>
    <submittedName>
        <fullName evidence="2">Polynucleotide kinase</fullName>
    </submittedName>
</protein>
<organism evidence="2 3">
    <name type="scientific">Escherichia phage BrunoManser</name>
    <dbReference type="NCBI Taxonomy" id="2851976"/>
    <lineage>
        <taxon>Viruses</taxon>
        <taxon>Duplodnaviria</taxon>
        <taxon>Heunggongvirae</taxon>
        <taxon>Uroviricota</taxon>
        <taxon>Caudoviricetes</taxon>
        <taxon>Drexlerviridae</taxon>
        <taxon>Tunavirinae</taxon>
        <taxon>Sertoctavirus</taxon>
        <taxon>Sertoctavirus brunomanser</taxon>
    </lineage>
</organism>
<dbReference type="Pfam" id="PF25109">
    <property type="entry name" value="HAD_PNKP"/>
    <property type="match status" value="1"/>
</dbReference>
<gene>
    <name evidence="2" type="ORF">bas12_0074</name>
</gene>
<proteinExistence type="predicted"/>
<reference evidence="3" key="1">
    <citation type="journal article" date="2021" name="PLoS Biol.">
        <title>Systematic exploration of Escherichia coli phage-host interactions with the BASEL phage collection.</title>
        <authorList>
            <person name="Maffei E."/>
            <person name="Shaidullina A."/>
            <person name="Burkolter M."/>
            <person name="Heyer Y."/>
            <person name="Estermann F."/>
            <person name="Druelle V."/>
            <person name="Sauer P."/>
            <person name="Willi L."/>
            <person name="Michaelis S."/>
            <person name="Hilbi H."/>
            <person name="Thaler D.S."/>
            <person name="Harms A."/>
        </authorList>
    </citation>
    <scope>NUCLEOTIDE SEQUENCE [LARGE SCALE GENOMIC DNA]</scope>
    <source>
        <strain evidence="3">Bas12</strain>
    </source>
</reference>
<sequence length="186" mass="21211">MGRVTIMKINAYGREFRTNAPSGMICIFDYDGTLSDGTHRLHLLPKTDLHLTESWSEFNRAAIFDTPITNTIAVMNAMYAAGHCVIILTGRSDEVEKESREWLANHNAKYDFLIMRRHDDNRKDTVIKEEILREIGLHRILAAWDDSPSVIPHFRNIGITTYAVTDYGDNVHSHLKSHGVDTLCKK</sequence>